<dbReference type="Pfam" id="PF14054">
    <property type="entry name" value="DUF4249"/>
    <property type="match status" value="1"/>
</dbReference>
<dbReference type="RefSeq" id="WP_079644860.1">
    <property type="nucleotide sequence ID" value="NZ_FUZF01000017.1"/>
</dbReference>
<evidence type="ECO:0000313" key="1">
    <source>
        <dbReference type="EMBL" id="SKB97435.1"/>
    </source>
</evidence>
<evidence type="ECO:0000313" key="2">
    <source>
        <dbReference type="Proteomes" id="UP000190150"/>
    </source>
</evidence>
<evidence type="ECO:0008006" key="3">
    <source>
        <dbReference type="Google" id="ProtNLM"/>
    </source>
</evidence>
<dbReference type="OrthoDB" id="637707at2"/>
<accession>A0A1T5FMS1</accession>
<organism evidence="1 2">
    <name type="scientific">Sphingobacterium nematocida</name>
    <dbReference type="NCBI Taxonomy" id="1513896"/>
    <lineage>
        <taxon>Bacteria</taxon>
        <taxon>Pseudomonadati</taxon>
        <taxon>Bacteroidota</taxon>
        <taxon>Sphingobacteriia</taxon>
        <taxon>Sphingobacteriales</taxon>
        <taxon>Sphingobacteriaceae</taxon>
        <taxon>Sphingobacterium</taxon>
    </lineage>
</organism>
<dbReference type="EMBL" id="FUZF01000017">
    <property type="protein sequence ID" value="SKB97435.1"/>
    <property type="molecule type" value="Genomic_DNA"/>
</dbReference>
<dbReference type="AlphaFoldDB" id="A0A1T5FMS1"/>
<dbReference type="InterPro" id="IPR025345">
    <property type="entry name" value="DUF4249"/>
</dbReference>
<name>A0A1T5FMS1_9SPHI</name>
<gene>
    <name evidence="1" type="ORF">SAMN05660841_03392</name>
</gene>
<keyword evidence="2" id="KW-1185">Reference proteome</keyword>
<proteinExistence type="predicted"/>
<dbReference type="STRING" id="1513896.SAMN05660841_03392"/>
<reference evidence="2" key="1">
    <citation type="submission" date="2017-02" db="EMBL/GenBank/DDBJ databases">
        <authorList>
            <person name="Varghese N."/>
            <person name="Submissions S."/>
        </authorList>
    </citation>
    <scope>NUCLEOTIDE SEQUENCE [LARGE SCALE GENOMIC DNA]</scope>
    <source>
        <strain evidence="2">DSM 24091</strain>
    </source>
</reference>
<dbReference type="PROSITE" id="PS51257">
    <property type="entry name" value="PROKAR_LIPOPROTEIN"/>
    <property type="match status" value="1"/>
</dbReference>
<dbReference type="Proteomes" id="UP000190150">
    <property type="component" value="Unassembled WGS sequence"/>
</dbReference>
<sequence>MRLFRFNLLIALALTLVSCEDLIDIDLNKANPKIVIEADLNNLSSDQVIWLSETVDFDSPVASQPVIGAAVVVKDSQGREFIFEDQGDGAYRRKNFKPKEELTYHLTVDVKGQVFLSSTKMTSFVSIDSLAIKEETIFNDIYYSVVLKFEDTKDVPNYYKYDISVNGSSFKFASSFSDKFNDGLYVSHNIADRDNSLALGDSVIVRRQCVAKEVYTYWNQVQMLNPGSAAPANPTSNISNGALGFFSVSSAKDYGVKIVQITD</sequence>
<protein>
    <recommendedName>
        <fullName evidence="3">DUF4249 domain-containing protein</fullName>
    </recommendedName>
</protein>